<evidence type="ECO:0000313" key="1">
    <source>
        <dbReference type="EMBL" id="SFK55533.1"/>
    </source>
</evidence>
<proteinExistence type="predicted"/>
<dbReference type="AlphaFoldDB" id="A0A1I4AGY9"/>
<dbReference type="PANTHER" id="PTHR42110">
    <property type="entry name" value="L-ASPARAGINASE, PUTATIVE (AFU_ORTHOLOGUE AFUA_3G11890)-RELATED"/>
    <property type="match status" value="1"/>
</dbReference>
<gene>
    <name evidence="1" type="ORF">SAMN04488498_10860</name>
</gene>
<dbReference type="PANTHER" id="PTHR42110:SF1">
    <property type="entry name" value="L-ASPARAGINASE, PUTATIVE (AFU_ORTHOLOGUE AFUA_3G11890)-RELATED"/>
    <property type="match status" value="1"/>
</dbReference>
<dbReference type="InterPro" id="IPR010349">
    <property type="entry name" value="Asparaginase_II"/>
</dbReference>
<sequence length="362" mass="37959">MRQLWKSLPVEMRATTTCAGRHLQLGEFMTNPVLVEVLRGDIVESVHRGAAVIVDGDGKLVREIGDIGMPVFPRSAVKAIQALPLIETGAADAYGFGDRELALACASHSGEARHVELAGAMLARAGLDETALECGSHWPSNHDATVALARAGGSPNQLHNNCSGKHAGFLCVCCHQKIGHRGYVQFAHPFQQLVAETMEQVTGVRHGLENSATDGCSIPTYAAPLKSLALGFARMVSGNGLAPERAKAAKRLMSACMAEPFYVAGAARVCTQLMEAAPGRIFAKVGAEGVYCAAIPELGFGIALKCEDGAARAAEVAVSSILAGFFANDEAVFAKLTALCRPSVENRKGEPVGVMRPASALA</sequence>
<evidence type="ECO:0000313" key="2">
    <source>
        <dbReference type="Proteomes" id="UP000323300"/>
    </source>
</evidence>
<dbReference type="Pfam" id="PF06089">
    <property type="entry name" value="Asparaginase_II"/>
    <property type="match status" value="1"/>
</dbReference>
<dbReference type="EMBL" id="FOSL01000008">
    <property type="protein sequence ID" value="SFK55533.1"/>
    <property type="molecule type" value="Genomic_DNA"/>
</dbReference>
<organism evidence="1 2">
    <name type="scientific">Neomesorhizobium albiziae</name>
    <dbReference type="NCBI Taxonomy" id="335020"/>
    <lineage>
        <taxon>Bacteria</taxon>
        <taxon>Pseudomonadati</taxon>
        <taxon>Pseudomonadota</taxon>
        <taxon>Alphaproteobacteria</taxon>
        <taxon>Hyphomicrobiales</taxon>
        <taxon>Phyllobacteriaceae</taxon>
        <taxon>Neomesorhizobium</taxon>
    </lineage>
</organism>
<accession>A0A1I4AGY9</accession>
<protein>
    <submittedName>
        <fullName evidence="1">Asparaginase</fullName>
    </submittedName>
</protein>
<keyword evidence="2" id="KW-1185">Reference proteome</keyword>
<name>A0A1I4AGY9_9HYPH</name>
<reference evidence="1 2" key="1">
    <citation type="submission" date="2016-10" db="EMBL/GenBank/DDBJ databases">
        <authorList>
            <person name="Varghese N."/>
            <person name="Submissions S."/>
        </authorList>
    </citation>
    <scope>NUCLEOTIDE SEQUENCE [LARGE SCALE GENOMIC DNA]</scope>
    <source>
        <strain evidence="1 2">DSM 21822</strain>
    </source>
</reference>
<dbReference type="Proteomes" id="UP000323300">
    <property type="component" value="Unassembled WGS sequence"/>
</dbReference>